<comment type="caution">
    <text evidence="3">The sequence shown here is derived from an EMBL/GenBank/DDBJ whole genome shotgun (WGS) entry which is preliminary data.</text>
</comment>
<dbReference type="Pfam" id="PF18962">
    <property type="entry name" value="Por_Secre_tail"/>
    <property type="match status" value="1"/>
</dbReference>
<reference evidence="4" key="1">
    <citation type="journal article" date="2019" name="Int. J. Syst. Evol. Microbiol.">
        <title>The Global Catalogue of Microorganisms (GCM) 10K type strain sequencing project: providing services to taxonomists for standard genome sequencing and annotation.</title>
        <authorList>
            <consortium name="The Broad Institute Genomics Platform"/>
            <consortium name="The Broad Institute Genome Sequencing Center for Infectious Disease"/>
            <person name="Wu L."/>
            <person name="Ma J."/>
        </authorList>
    </citation>
    <scope>NUCLEOTIDE SEQUENCE [LARGE SCALE GENOMIC DNA]</scope>
    <source>
        <strain evidence="4">JCM 16083</strain>
    </source>
</reference>
<evidence type="ECO:0000259" key="2">
    <source>
        <dbReference type="Pfam" id="PF18962"/>
    </source>
</evidence>
<dbReference type="Proteomes" id="UP001501126">
    <property type="component" value="Unassembled WGS sequence"/>
</dbReference>
<evidence type="ECO:0000256" key="1">
    <source>
        <dbReference type="ARBA" id="ARBA00022729"/>
    </source>
</evidence>
<name>A0ABP3Y2S6_9FLAO</name>
<keyword evidence="1" id="KW-0732">Signal</keyword>
<evidence type="ECO:0000313" key="4">
    <source>
        <dbReference type="Proteomes" id="UP001501126"/>
    </source>
</evidence>
<evidence type="ECO:0000313" key="3">
    <source>
        <dbReference type="EMBL" id="GAA0874611.1"/>
    </source>
</evidence>
<sequence length="744" mass="84974">MLKAIFPGFSAILFAVTLSAQVEVVSPLLMRGGENTVAVQKNGQGETIHGQFFYQLDTVSLPVFDDFSTNKFQPYEAEATDPNVTEELYYKMLDLSDLPLPMNTTFTDYPTYKVNVNSGAGTQDTTWYTAEDFKYNALDTYPVDVYGTYSGYPPYIIFDTIDVAGDPDTVWIETNLYVQDTARVYIVSVTDPDYIWTDYQAYWNMSRPVDPWSLGVATFDGLDENGFPYAINTAYSDYADHLTSKVIDLNYPPNDSIYFSFLYQAGGFGDMPEEGDSLILQFFNVDDQVWENVWGTHGIPLSDFKLVHFPVVQSKFLQNGFRFRFRNYGGLSGDLDNWHVDYVNLRRLSGYQDTLVSDFAIVYPVNTLLKEYTAVPWKHFRNNPSGRMSDDLRLVVRNGSNLPENNPPGNLRVYYEEVLEHTYTFPGQTLSNGDLNYEPRTTYYSYHDLGTTYQFSTGMVNDTMVAFDHEFTATAPFAQLTNANDTTRGQQVFANYYAYDDGSAELAYGINGEQARLAVQFTSWEPDSLVAVQMHFVPTVLDHSDKIFLLTVWGDNNGRPGNVLYQDDFFFPSMPEYMHDRNLFWNYYFRDNIRIPVSGVFYVGWRQIEQDALNVGLDKNTNSQQKVFYSINGEISWLNSSYSGSLMIRPVVSSKMNYQLSTDELMKEESTEDLVVYPNPFNNVINLSEPGEGTVELFTLDGRKVLESEWQTEIRTDTVQTGMYMLVIRDKKGVVVNTHKITKL</sequence>
<proteinExistence type="predicted"/>
<dbReference type="InterPro" id="IPR026444">
    <property type="entry name" value="Secre_tail"/>
</dbReference>
<organism evidence="3 4">
    <name type="scientific">Wandonia haliotis</name>
    <dbReference type="NCBI Taxonomy" id="574963"/>
    <lineage>
        <taxon>Bacteria</taxon>
        <taxon>Pseudomonadati</taxon>
        <taxon>Bacteroidota</taxon>
        <taxon>Flavobacteriia</taxon>
        <taxon>Flavobacteriales</taxon>
        <taxon>Crocinitomicaceae</taxon>
        <taxon>Wandonia</taxon>
    </lineage>
</organism>
<dbReference type="EMBL" id="BAAAFH010000003">
    <property type="protein sequence ID" value="GAA0874611.1"/>
    <property type="molecule type" value="Genomic_DNA"/>
</dbReference>
<protein>
    <recommendedName>
        <fullName evidence="2">Secretion system C-terminal sorting domain-containing protein</fullName>
    </recommendedName>
</protein>
<feature type="domain" description="Secretion system C-terminal sorting" evidence="2">
    <location>
        <begin position="676"/>
        <end position="736"/>
    </location>
</feature>
<dbReference type="NCBIfam" id="TIGR04183">
    <property type="entry name" value="Por_Secre_tail"/>
    <property type="match status" value="1"/>
</dbReference>
<keyword evidence="4" id="KW-1185">Reference proteome</keyword>
<accession>A0ABP3Y2S6</accession>
<dbReference type="RefSeq" id="WP_343785511.1">
    <property type="nucleotide sequence ID" value="NZ_BAAAFH010000003.1"/>
</dbReference>
<gene>
    <name evidence="3" type="ORF">GCM10009118_10190</name>
</gene>